<evidence type="ECO:0000313" key="3">
    <source>
        <dbReference type="EMBL" id="HGY40305.1"/>
    </source>
</evidence>
<keyword evidence="2" id="KW-0472">Membrane</keyword>
<accession>A0A7V4TI50</accession>
<dbReference type="Pfam" id="PF12822">
    <property type="entry name" value="ECF_trnsprt"/>
    <property type="match status" value="1"/>
</dbReference>
<feature type="transmembrane region" description="Helical" evidence="2">
    <location>
        <begin position="110"/>
        <end position="127"/>
    </location>
</feature>
<evidence type="ECO:0000256" key="2">
    <source>
        <dbReference type="SAM" id="Phobius"/>
    </source>
</evidence>
<dbReference type="AlphaFoldDB" id="A0A7V4TI50"/>
<dbReference type="EMBL" id="DTIY01000085">
    <property type="protein sequence ID" value="HGY40305.1"/>
    <property type="molecule type" value="Genomic_DNA"/>
</dbReference>
<name>A0A7V4TI50_9BACT</name>
<keyword evidence="2" id="KW-1133">Transmembrane helix</keyword>
<keyword evidence="2" id="KW-0812">Transmembrane</keyword>
<dbReference type="Gene3D" id="1.10.1760.20">
    <property type="match status" value="1"/>
</dbReference>
<gene>
    <name evidence="3" type="ORF">ENW11_10945</name>
</gene>
<proteinExistence type="predicted"/>
<feature type="transmembrane region" description="Helical" evidence="2">
    <location>
        <begin position="38"/>
        <end position="60"/>
    </location>
</feature>
<feature type="transmembrane region" description="Helical" evidence="2">
    <location>
        <begin position="72"/>
        <end position="98"/>
    </location>
</feature>
<feature type="compositionally biased region" description="Polar residues" evidence="1">
    <location>
        <begin position="210"/>
        <end position="222"/>
    </location>
</feature>
<dbReference type="GO" id="GO:0022857">
    <property type="term" value="F:transmembrane transporter activity"/>
    <property type="evidence" value="ECO:0007669"/>
    <property type="project" value="InterPro"/>
</dbReference>
<sequence length="222" mass="22975">MKRGRKVSGPLVLYSVLRLVSQKGTGTEVKTLKTKDIVVSALLAAIAIVLGATGLGFVPVPTPAGRATIMHIPAILAGVLEGPLVGAFVGGIFGLYSFFTTAVPFLRDPLIAIVPRILIGVCAAFAFKATRSSGIAAIVGTLTNTGGVLGLAVLRGYLPPKVALGIAVTHGLPEVVVAFLLVVLITRGLVKHFPQLRFHAPNHPVDGNNPKENQSPQGTGKV</sequence>
<feature type="transmembrane region" description="Helical" evidence="2">
    <location>
        <begin position="164"/>
        <end position="190"/>
    </location>
</feature>
<organism evidence="3">
    <name type="scientific">Candidatus Caldatribacterium saccharofermentans</name>
    <dbReference type="NCBI Taxonomy" id="1454753"/>
    <lineage>
        <taxon>Bacteria</taxon>
        <taxon>Pseudomonadati</taxon>
        <taxon>Atribacterota</taxon>
        <taxon>Atribacteria</taxon>
        <taxon>Atribacterales</taxon>
        <taxon>Candidatus Caldatribacteriaceae</taxon>
        <taxon>Candidatus Caldatribacterium</taxon>
    </lineage>
</organism>
<protein>
    <submittedName>
        <fullName evidence="3">ECF transporter S component</fullName>
    </submittedName>
</protein>
<evidence type="ECO:0000256" key="1">
    <source>
        <dbReference type="SAM" id="MobiDB-lite"/>
    </source>
</evidence>
<dbReference type="InterPro" id="IPR024529">
    <property type="entry name" value="ECF_trnsprt_substrate-spec"/>
</dbReference>
<comment type="caution">
    <text evidence="3">The sequence shown here is derived from an EMBL/GenBank/DDBJ whole genome shotgun (WGS) entry which is preliminary data.</text>
</comment>
<feature type="region of interest" description="Disordered" evidence="1">
    <location>
        <begin position="201"/>
        <end position="222"/>
    </location>
</feature>
<feature type="transmembrane region" description="Helical" evidence="2">
    <location>
        <begin position="134"/>
        <end position="158"/>
    </location>
</feature>
<reference evidence="3" key="1">
    <citation type="journal article" date="2020" name="mSystems">
        <title>Genome- and Community-Level Interaction Insights into Carbon Utilization and Element Cycling Functions of Hydrothermarchaeota in Hydrothermal Sediment.</title>
        <authorList>
            <person name="Zhou Z."/>
            <person name="Liu Y."/>
            <person name="Xu W."/>
            <person name="Pan J."/>
            <person name="Luo Z.H."/>
            <person name="Li M."/>
        </authorList>
    </citation>
    <scope>NUCLEOTIDE SEQUENCE [LARGE SCALE GENOMIC DNA]</scope>
    <source>
        <strain evidence="3">SpSt-82</strain>
    </source>
</reference>